<dbReference type="RefSeq" id="WP_074953977.1">
    <property type="nucleotide sequence ID" value="NZ_FPBV01000015.1"/>
</dbReference>
<dbReference type="AlphaFoldDB" id="A0A1I7KD53"/>
<reference evidence="3" key="1">
    <citation type="submission" date="2016-10" db="EMBL/GenBank/DDBJ databases">
        <authorList>
            <person name="Varghese N."/>
        </authorList>
    </citation>
    <scope>NUCLEOTIDE SEQUENCE [LARGE SCALE GENOMIC DNA]</scope>
    <source>
        <strain evidence="3">DSM 17980</strain>
    </source>
</reference>
<accession>A0A1I7KD53</accession>
<evidence type="ECO:0000256" key="1">
    <source>
        <dbReference type="SAM" id="Phobius"/>
    </source>
</evidence>
<dbReference type="Proteomes" id="UP000183508">
    <property type="component" value="Unassembled WGS sequence"/>
</dbReference>
<dbReference type="EMBL" id="FPBV01000015">
    <property type="protein sequence ID" value="SFU95329.1"/>
    <property type="molecule type" value="Genomic_DNA"/>
</dbReference>
<evidence type="ECO:0000313" key="2">
    <source>
        <dbReference type="EMBL" id="SFU95329.1"/>
    </source>
</evidence>
<gene>
    <name evidence="2" type="ORF">SAMN05421543_11543</name>
</gene>
<keyword evidence="1" id="KW-0812">Transmembrane</keyword>
<name>A0A1I7KD53_9BACL</name>
<dbReference type="STRING" id="392015.SAMN05421543_11543"/>
<keyword evidence="1" id="KW-0472">Membrane</keyword>
<keyword evidence="1" id="KW-1133">Transmembrane helix</keyword>
<organism evidence="2 3">
    <name type="scientific">Alicyclobacillus macrosporangiidus</name>
    <dbReference type="NCBI Taxonomy" id="392015"/>
    <lineage>
        <taxon>Bacteria</taxon>
        <taxon>Bacillati</taxon>
        <taxon>Bacillota</taxon>
        <taxon>Bacilli</taxon>
        <taxon>Bacillales</taxon>
        <taxon>Alicyclobacillaceae</taxon>
        <taxon>Alicyclobacillus</taxon>
    </lineage>
</organism>
<evidence type="ECO:0000313" key="3">
    <source>
        <dbReference type="Proteomes" id="UP000183508"/>
    </source>
</evidence>
<feature type="transmembrane region" description="Helical" evidence="1">
    <location>
        <begin position="50"/>
        <end position="71"/>
    </location>
</feature>
<feature type="transmembrane region" description="Helical" evidence="1">
    <location>
        <begin position="83"/>
        <end position="108"/>
    </location>
</feature>
<proteinExistence type="predicted"/>
<dbReference type="OrthoDB" id="2375941at2"/>
<keyword evidence="3" id="KW-1185">Reference proteome</keyword>
<sequence>MGAQTNSTDPSQIGLNTLSSMGIHPVSMGGMMGKINTAIATVYQGVSSFALTYGGMFLVIAGLAWLIGWKFHSPTLAGWAKRVVTGVFVAEIIIVLLPQVYFSFLAFLSHM</sequence>
<protein>
    <submittedName>
        <fullName evidence="2">Uncharacterized protein</fullName>
    </submittedName>
</protein>